<evidence type="ECO:0000256" key="7">
    <source>
        <dbReference type="ARBA" id="ARBA00023136"/>
    </source>
</evidence>
<name>A0A1T4VU09_9FIRM</name>
<dbReference type="Pfam" id="PF02386">
    <property type="entry name" value="TrkH"/>
    <property type="match status" value="1"/>
</dbReference>
<protein>
    <submittedName>
        <fullName evidence="9">Trk system potassium uptake protein TrkH</fullName>
    </submittedName>
</protein>
<dbReference type="GO" id="GO:0030001">
    <property type="term" value="P:metal ion transport"/>
    <property type="evidence" value="ECO:0007669"/>
    <property type="project" value="UniProtKB-ARBA"/>
</dbReference>
<keyword evidence="3" id="KW-1003">Cell membrane</keyword>
<dbReference type="OrthoDB" id="9810952at2"/>
<dbReference type="GO" id="GO:0008324">
    <property type="term" value="F:monoatomic cation transmembrane transporter activity"/>
    <property type="evidence" value="ECO:0007669"/>
    <property type="project" value="InterPro"/>
</dbReference>
<dbReference type="RefSeq" id="WP_078766447.1">
    <property type="nucleotide sequence ID" value="NZ_FUXZ01000009.1"/>
</dbReference>
<evidence type="ECO:0000256" key="8">
    <source>
        <dbReference type="SAM" id="Phobius"/>
    </source>
</evidence>
<dbReference type="PANTHER" id="PTHR32024:SF1">
    <property type="entry name" value="KTR SYSTEM POTASSIUM UPTAKE PROTEIN B"/>
    <property type="match status" value="1"/>
</dbReference>
<sequence>MNQKDYKEKRRKRRVFSTFQIIILSFMVLILVGTALLMLPISSRSGQVTPASEAMFTAVSATCVTGLIVHDTATYWSVFGQTVILIMIQIGGLGVITIGLAILRVSGRKIGLWQRSTMQESISAPKVGGIIRFIGFMIKGTLIIEAIGALLLAPVFCKDFGFFKGLWYAVFHSVSAFCNGGFDLMGVREKFSSLTSYSANIYVNIIIMLLIVFGGIGFLVWSDVVNYKFRFRKYSLQSKVVIVTSLVLIILPAIYFYLYEYSDLASKERIISSMFQSVTARTAGFNSQDLAQMDSSGTVIMIILMIIGGSPGSTAGGMKTTTFAVLFLSAIAVFRRKNDVQCFKRRISDEAVRDAGAILFIYLLLFLVSAIAISRIESMPLLTCLFETGSAIGTVGVTLGITTKLSLVSRIIIMLLMFFGRVGGLTLIYAAIPSSDIQNSRMPLENISVG</sequence>
<comment type="subcellular location">
    <subcellularLocation>
        <location evidence="1">Cell membrane</location>
        <topology evidence="1">Multi-pass membrane protein</topology>
    </subcellularLocation>
</comment>
<feature type="transmembrane region" description="Helical" evidence="8">
    <location>
        <begin position="355"/>
        <end position="373"/>
    </location>
</feature>
<dbReference type="Proteomes" id="UP000190814">
    <property type="component" value="Unassembled WGS sequence"/>
</dbReference>
<proteinExistence type="predicted"/>
<feature type="transmembrane region" description="Helical" evidence="8">
    <location>
        <begin position="199"/>
        <end position="220"/>
    </location>
</feature>
<keyword evidence="6" id="KW-0406">Ion transport</keyword>
<keyword evidence="7 8" id="KW-0472">Membrane</keyword>
<feature type="transmembrane region" description="Helical" evidence="8">
    <location>
        <begin position="165"/>
        <end position="187"/>
    </location>
</feature>
<evidence type="ECO:0000256" key="2">
    <source>
        <dbReference type="ARBA" id="ARBA00022448"/>
    </source>
</evidence>
<reference evidence="9 10" key="1">
    <citation type="submission" date="2017-02" db="EMBL/GenBank/DDBJ databases">
        <authorList>
            <person name="Peterson S.W."/>
        </authorList>
    </citation>
    <scope>NUCLEOTIDE SEQUENCE [LARGE SCALE GENOMIC DNA]</scope>
    <source>
        <strain evidence="9 10">ATCC 35992</strain>
    </source>
</reference>
<evidence type="ECO:0000256" key="3">
    <source>
        <dbReference type="ARBA" id="ARBA00022475"/>
    </source>
</evidence>
<feature type="transmembrane region" description="Helical" evidence="8">
    <location>
        <begin position="240"/>
        <end position="259"/>
    </location>
</feature>
<dbReference type="InterPro" id="IPR003445">
    <property type="entry name" value="Cat_transpt"/>
</dbReference>
<feature type="transmembrane region" description="Helical" evidence="8">
    <location>
        <begin position="379"/>
        <end position="399"/>
    </location>
</feature>
<keyword evidence="5 8" id="KW-1133">Transmembrane helix</keyword>
<feature type="transmembrane region" description="Helical" evidence="8">
    <location>
        <begin position="21"/>
        <end position="41"/>
    </location>
</feature>
<gene>
    <name evidence="9" type="ORF">SAMN02745111_01589</name>
</gene>
<evidence type="ECO:0000313" key="10">
    <source>
        <dbReference type="Proteomes" id="UP000190814"/>
    </source>
</evidence>
<dbReference type="PANTHER" id="PTHR32024">
    <property type="entry name" value="TRK SYSTEM POTASSIUM UPTAKE PROTEIN TRKG-RELATED"/>
    <property type="match status" value="1"/>
</dbReference>
<dbReference type="EMBL" id="FUXZ01000009">
    <property type="protein sequence ID" value="SKA68472.1"/>
    <property type="molecule type" value="Genomic_DNA"/>
</dbReference>
<dbReference type="GO" id="GO:0005886">
    <property type="term" value="C:plasma membrane"/>
    <property type="evidence" value="ECO:0007669"/>
    <property type="project" value="UniProtKB-SubCell"/>
</dbReference>
<feature type="transmembrane region" description="Helical" evidence="8">
    <location>
        <begin position="316"/>
        <end position="334"/>
    </location>
</feature>
<evidence type="ECO:0000256" key="5">
    <source>
        <dbReference type="ARBA" id="ARBA00022989"/>
    </source>
</evidence>
<evidence type="ECO:0000256" key="4">
    <source>
        <dbReference type="ARBA" id="ARBA00022692"/>
    </source>
</evidence>
<keyword evidence="4 8" id="KW-0812">Transmembrane</keyword>
<evidence type="ECO:0000256" key="1">
    <source>
        <dbReference type="ARBA" id="ARBA00004651"/>
    </source>
</evidence>
<keyword evidence="2" id="KW-0813">Transport</keyword>
<accession>A0A1T4VU09</accession>
<dbReference type="STRING" id="39495.SAMN02745111_01589"/>
<evidence type="ECO:0000313" key="9">
    <source>
        <dbReference type="EMBL" id="SKA68472.1"/>
    </source>
</evidence>
<feature type="transmembrane region" description="Helical" evidence="8">
    <location>
        <begin position="411"/>
        <end position="432"/>
    </location>
</feature>
<keyword evidence="10" id="KW-1185">Reference proteome</keyword>
<organism evidence="9 10">
    <name type="scientific">Eubacterium uniforme</name>
    <dbReference type="NCBI Taxonomy" id="39495"/>
    <lineage>
        <taxon>Bacteria</taxon>
        <taxon>Bacillati</taxon>
        <taxon>Bacillota</taxon>
        <taxon>Clostridia</taxon>
        <taxon>Eubacteriales</taxon>
        <taxon>Eubacteriaceae</taxon>
        <taxon>Eubacterium</taxon>
    </lineage>
</organism>
<dbReference type="AlphaFoldDB" id="A0A1T4VU09"/>
<evidence type="ECO:0000256" key="6">
    <source>
        <dbReference type="ARBA" id="ARBA00023065"/>
    </source>
</evidence>
<feature type="transmembrane region" description="Helical" evidence="8">
    <location>
        <begin position="127"/>
        <end position="153"/>
    </location>
</feature>
<feature type="transmembrane region" description="Helical" evidence="8">
    <location>
        <begin position="83"/>
        <end position="106"/>
    </location>
</feature>